<dbReference type="Pfam" id="PF07729">
    <property type="entry name" value="FCD"/>
    <property type="match status" value="1"/>
</dbReference>
<accession>A0A6P2BTW3</accession>
<name>A0A6P2BTW3_9ACTN</name>
<dbReference type="Proteomes" id="UP000460272">
    <property type="component" value="Unassembled WGS sequence"/>
</dbReference>
<dbReference type="Gene3D" id="1.10.10.10">
    <property type="entry name" value="Winged helix-like DNA-binding domain superfamily/Winged helix DNA-binding domain"/>
    <property type="match status" value="1"/>
</dbReference>
<keyword evidence="2" id="KW-0238">DNA-binding</keyword>
<dbReference type="InterPro" id="IPR036388">
    <property type="entry name" value="WH-like_DNA-bd_sf"/>
</dbReference>
<dbReference type="OrthoDB" id="3567645at2"/>
<dbReference type="SUPFAM" id="SSF48008">
    <property type="entry name" value="GntR ligand-binding domain-like"/>
    <property type="match status" value="1"/>
</dbReference>
<evidence type="ECO:0000256" key="1">
    <source>
        <dbReference type="ARBA" id="ARBA00023015"/>
    </source>
</evidence>
<dbReference type="PANTHER" id="PTHR43537">
    <property type="entry name" value="TRANSCRIPTIONAL REGULATOR, GNTR FAMILY"/>
    <property type="match status" value="1"/>
</dbReference>
<dbReference type="GO" id="GO:0003700">
    <property type="term" value="F:DNA-binding transcription factor activity"/>
    <property type="evidence" value="ECO:0007669"/>
    <property type="project" value="InterPro"/>
</dbReference>
<dbReference type="InterPro" id="IPR036390">
    <property type="entry name" value="WH_DNA-bd_sf"/>
</dbReference>
<feature type="domain" description="HTH gntR-type" evidence="4">
    <location>
        <begin position="21"/>
        <end position="91"/>
    </location>
</feature>
<keyword evidence="3" id="KW-0804">Transcription</keyword>
<dbReference type="Pfam" id="PF00392">
    <property type="entry name" value="GntR"/>
    <property type="match status" value="1"/>
</dbReference>
<evidence type="ECO:0000313" key="6">
    <source>
        <dbReference type="Proteomes" id="UP000460272"/>
    </source>
</evidence>
<gene>
    <name evidence="5" type="ORF">EAS64_27270</name>
</gene>
<evidence type="ECO:0000259" key="4">
    <source>
        <dbReference type="PROSITE" id="PS50949"/>
    </source>
</evidence>
<dbReference type="PRINTS" id="PR00035">
    <property type="entry name" value="HTHGNTR"/>
</dbReference>
<comment type="caution">
    <text evidence="5">The sequence shown here is derived from an EMBL/GenBank/DDBJ whole genome shotgun (WGS) entry which is preliminary data.</text>
</comment>
<evidence type="ECO:0000256" key="3">
    <source>
        <dbReference type="ARBA" id="ARBA00023163"/>
    </source>
</evidence>
<sequence>MTAINHTRLPDGKIGQPVRAPKTSELIAAQLRRQIVRGAVRPGEKLPPETQLMEHFGVSRPTIREAFRILETERLIVVRPGSRGGALVVAPDPSVAARYVGLLLQLQGATIDDVYEARKVAEPYCAGMLAKCRTEQDIADLAAVIAEAEAAIDATEGRAPDLAEWTRHSHRFHELIMERSGNKTLALQGAVLRDIVAMHTELRVSRSFDPAESPERFRRAVRSYRKLVALIEAGDADGARRLWRSHMDSAAVFLLKDELGDTPVVELFT</sequence>
<keyword evidence="1" id="KW-0805">Transcription regulation</keyword>
<dbReference type="SUPFAM" id="SSF46785">
    <property type="entry name" value="Winged helix' DNA-binding domain"/>
    <property type="match status" value="1"/>
</dbReference>
<dbReference type="CDD" id="cd07377">
    <property type="entry name" value="WHTH_GntR"/>
    <property type="match status" value="1"/>
</dbReference>
<dbReference type="InterPro" id="IPR000524">
    <property type="entry name" value="Tscrpt_reg_HTH_GntR"/>
</dbReference>
<keyword evidence="6" id="KW-1185">Reference proteome</keyword>
<protein>
    <submittedName>
        <fullName evidence="5">FadR family transcriptional regulator</fullName>
    </submittedName>
</protein>
<dbReference type="AlphaFoldDB" id="A0A6P2BTW3"/>
<dbReference type="InterPro" id="IPR008920">
    <property type="entry name" value="TF_FadR/GntR_C"/>
</dbReference>
<organism evidence="5 6">
    <name type="scientific">Trebonia kvetii</name>
    <dbReference type="NCBI Taxonomy" id="2480626"/>
    <lineage>
        <taxon>Bacteria</taxon>
        <taxon>Bacillati</taxon>
        <taxon>Actinomycetota</taxon>
        <taxon>Actinomycetes</taxon>
        <taxon>Streptosporangiales</taxon>
        <taxon>Treboniaceae</taxon>
        <taxon>Trebonia</taxon>
    </lineage>
</organism>
<proteinExistence type="predicted"/>
<evidence type="ECO:0000313" key="5">
    <source>
        <dbReference type="EMBL" id="TVZ02494.1"/>
    </source>
</evidence>
<dbReference type="Gene3D" id="1.20.120.530">
    <property type="entry name" value="GntR ligand-binding domain-like"/>
    <property type="match status" value="1"/>
</dbReference>
<dbReference type="PROSITE" id="PS50949">
    <property type="entry name" value="HTH_GNTR"/>
    <property type="match status" value="1"/>
</dbReference>
<dbReference type="GO" id="GO:0003677">
    <property type="term" value="F:DNA binding"/>
    <property type="evidence" value="ECO:0007669"/>
    <property type="project" value="UniProtKB-KW"/>
</dbReference>
<dbReference type="PANTHER" id="PTHR43537:SF5">
    <property type="entry name" value="UXU OPERON TRANSCRIPTIONAL REGULATOR"/>
    <property type="match status" value="1"/>
</dbReference>
<reference evidence="5 6" key="1">
    <citation type="submission" date="2018-11" db="EMBL/GenBank/DDBJ databases">
        <title>Trebonia kvetii gen.nov., sp.nov., a novel acidophilic actinobacterium, and proposal of the new actinobacterial family Treboniaceae fam. nov.</title>
        <authorList>
            <person name="Rapoport D."/>
            <person name="Sagova-Mareckova M."/>
            <person name="Sedlacek I."/>
            <person name="Provaznik J."/>
            <person name="Kralova S."/>
            <person name="Pavlinic D."/>
            <person name="Benes V."/>
            <person name="Kopecky J."/>
        </authorList>
    </citation>
    <scope>NUCLEOTIDE SEQUENCE [LARGE SCALE GENOMIC DNA]</scope>
    <source>
        <strain evidence="5 6">15Tr583</strain>
    </source>
</reference>
<dbReference type="InterPro" id="IPR011711">
    <property type="entry name" value="GntR_C"/>
</dbReference>
<dbReference type="SMART" id="SM00895">
    <property type="entry name" value="FCD"/>
    <property type="match status" value="1"/>
</dbReference>
<dbReference type="RefSeq" id="WP_145857556.1">
    <property type="nucleotide sequence ID" value="NZ_RPFW01000005.1"/>
</dbReference>
<dbReference type="EMBL" id="RPFW01000005">
    <property type="protein sequence ID" value="TVZ02494.1"/>
    <property type="molecule type" value="Genomic_DNA"/>
</dbReference>
<evidence type="ECO:0000256" key="2">
    <source>
        <dbReference type="ARBA" id="ARBA00023125"/>
    </source>
</evidence>
<dbReference type="SMART" id="SM00345">
    <property type="entry name" value="HTH_GNTR"/>
    <property type="match status" value="1"/>
</dbReference>